<proteinExistence type="predicted"/>
<comment type="caution">
    <text evidence="7">The sequence shown here is derived from an EMBL/GenBank/DDBJ whole genome shotgun (WGS) entry which is preliminary data.</text>
</comment>
<dbReference type="SMART" id="SM00717">
    <property type="entry name" value="SANT"/>
    <property type="match status" value="1"/>
</dbReference>
<dbReference type="EMBL" id="JAWQEG010000835">
    <property type="protein sequence ID" value="KAK3884919.1"/>
    <property type="molecule type" value="Genomic_DNA"/>
</dbReference>
<evidence type="ECO:0000259" key="6">
    <source>
        <dbReference type="PROSITE" id="PS50090"/>
    </source>
</evidence>
<sequence length="326" mass="36689">MLHAISFTPRHITTHNPEPARTPLLPPVTPEELQFYAEAVDTLTASIQRREREEFPLPTWECEAYAAMVRNLKEKLSQSLPKDKKPRKGNWSRDETKFLLELYQENATVLKASFSSGITSRQKQTTWQNMASQLHEVFPANVRTVKECQKRWQTVQSAAKANLSRHNEAMRGTGGGPAAPPLDDIDEMVADILGKKNHGMDGIDDDEEVLRFIHDAVEVQPSTEAAEKTQDVTPADVIRDEPAAEASADHSGTNLNFMVVDEGEAAHLQKKRKLELLILEQELLANKKIVEAQEAKIKAQETKIKAQEAKIKAYQAQANYYVNKEK</sequence>
<evidence type="ECO:0000256" key="3">
    <source>
        <dbReference type="ARBA" id="ARBA00025466"/>
    </source>
</evidence>
<dbReference type="AlphaFoldDB" id="A0AAE1KU36"/>
<accession>A0AAE1KU36</accession>
<evidence type="ECO:0000313" key="8">
    <source>
        <dbReference type="Proteomes" id="UP001286313"/>
    </source>
</evidence>
<name>A0AAE1KU36_PETCI</name>
<gene>
    <name evidence="7" type="ORF">Pcinc_010762</name>
</gene>
<dbReference type="InterPro" id="IPR001005">
    <property type="entry name" value="SANT/Myb"/>
</dbReference>
<feature type="domain" description="Myb-like" evidence="6">
    <location>
        <begin position="83"/>
        <end position="156"/>
    </location>
</feature>
<dbReference type="PANTHER" id="PTHR23098:SF16">
    <property type="entry name" value="REGULATORY PROTEIN ZESTE"/>
    <property type="match status" value="1"/>
</dbReference>
<keyword evidence="4" id="KW-0175">Coiled coil</keyword>
<dbReference type="PROSITE" id="PS50090">
    <property type="entry name" value="MYB_LIKE"/>
    <property type="match status" value="1"/>
</dbReference>
<evidence type="ECO:0000256" key="2">
    <source>
        <dbReference type="ARBA" id="ARBA00016807"/>
    </source>
</evidence>
<reference evidence="7" key="1">
    <citation type="submission" date="2023-10" db="EMBL/GenBank/DDBJ databases">
        <title>Genome assemblies of two species of porcelain crab, Petrolisthes cinctipes and Petrolisthes manimaculis (Anomura: Porcellanidae).</title>
        <authorList>
            <person name="Angst P."/>
        </authorList>
    </citation>
    <scope>NUCLEOTIDE SEQUENCE</scope>
    <source>
        <strain evidence="7">PB745_01</strain>
        <tissue evidence="7">Gill</tissue>
    </source>
</reference>
<evidence type="ECO:0000256" key="5">
    <source>
        <dbReference type="SAM" id="MobiDB-lite"/>
    </source>
</evidence>
<feature type="region of interest" description="Disordered" evidence="5">
    <location>
        <begin position="1"/>
        <end position="23"/>
    </location>
</feature>
<evidence type="ECO:0000256" key="4">
    <source>
        <dbReference type="SAM" id="Coils"/>
    </source>
</evidence>
<protein>
    <recommendedName>
        <fullName evidence="2">Regulatory protein zeste</fullName>
    </recommendedName>
</protein>
<dbReference type="Gene3D" id="1.10.10.60">
    <property type="entry name" value="Homeodomain-like"/>
    <property type="match status" value="1"/>
</dbReference>
<organism evidence="7 8">
    <name type="scientific">Petrolisthes cinctipes</name>
    <name type="common">Flat porcelain crab</name>
    <dbReference type="NCBI Taxonomy" id="88211"/>
    <lineage>
        <taxon>Eukaryota</taxon>
        <taxon>Metazoa</taxon>
        <taxon>Ecdysozoa</taxon>
        <taxon>Arthropoda</taxon>
        <taxon>Crustacea</taxon>
        <taxon>Multicrustacea</taxon>
        <taxon>Malacostraca</taxon>
        <taxon>Eumalacostraca</taxon>
        <taxon>Eucarida</taxon>
        <taxon>Decapoda</taxon>
        <taxon>Pleocyemata</taxon>
        <taxon>Anomura</taxon>
        <taxon>Galatheoidea</taxon>
        <taxon>Porcellanidae</taxon>
        <taxon>Petrolisthes</taxon>
    </lineage>
</organism>
<comment type="subunit">
    <text evidence="1">Self-associates forming complexes of several hundred monomers.</text>
</comment>
<dbReference type="Proteomes" id="UP001286313">
    <property type="component" value="Unassembled WGS sequence"/>
</dbReference>
<dbReference type="InterPro" id="IPR028002">
    <property type="entry name" value="Myb_DNA-bind_5"/>
</dbReference>
<comment type="function">
    <text evidence="3">Involved in transvection phenomena (= synapsis-dependent gene expression), where the synaptic pairing of chromosomes carrying genes with which zeste interacts influences the expression of these genes. Zeste binds to DNA and stimulates transcription from a nearby promoter.</text>
</comment>
<dbReference type="PANTHER" id="PTHR23098">
    <property type="entry name" value="AGAP001331-PA-RELATED"/>
    <property type="match status" value="1"/>
</dbReference>
<dbReference type="Pfam" id="PF13873">
    <property type="entry name" value="Myb_DNA-bind_5"/>
    <property type="match status" value="1"/>
</dbReference>
<dbReference type="GO" id="GO:0005634">
    <property type="term" value="C:nucleus"/>
    <property type="evidence" value="ECO:0007669"/>
    <property type="project" value="TreeGrafter"/>
</dbReference>
<evidence type="ECO:0000256" key="1">
    <source>
        <dbReference type="ARBA" id="ARBA00011764"/>
    </source>
</evidence>
<evidence type="ECO:0000313" key="7">
    <source>
        <dbReference type="EMBL" id="KAK3884919.1"/>
    </source>
</evidence>
<feature type="coiled-coil region" evidence="4">
    <location>
        <begin position="289"/>
        <end position="317"/>
    </location>
</feature>
<keyword evidence="8" id="KW-1185">Reference proteome</keyword>